<dbReference type="InterPro" id="IPR016787">
    <property type="entry name" value="UCP021328"/>
</dbReference>
<name>Q4JWF1_CORJK</name>
<dbReference type="KEGG" id="cjk:jk0694"/>
<accession>Q4JWF1</accession>
<evidence type="ECO:0000313" key="2">
    <source>
        <dbReference type="EMBL" id="CAI36856.1"/>
    </source>
</evidence>
<keyword evidence="3" id="KW-1185">Reference proteome</keyword>
<dbReference type="PIRSF" id="PIRSF021328">
    <property type="entry name" value="UCP021328"/>
    <property type="match status" value="1"/>
</dbReference>
<feature type="region of interest" description="Disordered" evidence="1">
    <location>
        <begin position="92"/>
        <end position="126"/>
    </location>
</feature>
<dbReference type="HOGENOM" id="CLU_123192_0_0_11"/>
<reference evidence="2 3" key="1">
    <citation type="journal article" date="2005" name="J. Bacteriol.">
        <title>Complete genome sequence and analysis of the multiresistant nosocomial pathogen Corynebacterium jeikeium K411, a lipid-requiring bacterium of the human skin flora.</title>
        <authorList>
            <person name="Tauch A."/>
            <person name="Kaiser O."/>
            <person name="Hain T."/>
            <person name="Goesmann A."/>
            <person name="Weisshaar B."/>
            <person name="Albersmeier A."/>
            <person name="Bekel T."/>
            <person name="Bischoff N."/>
            <person name="Brune I."/>
            <person name="Chakraborty T."/>
            <person name="Kalinowski J."/>
            <person name="Meyer F."/>
            <person name="Rupp O."/>
            <person name="Schneiker S."/>
            <person name="Viehoever P."/>
            <person name="Puehler A."/>
        </authorList>
    </citation>
    <scope>NUCLEOTIDE SEQUENCE [LARGE SCALE GENOMIC DNA]</scope>
    <source>
        <strain evidence="2 3">K411</strain>
    </source>
</reference>
<dbReference type="AlphaFoldDB" id="Q4JWF1"/>
<dbReference type="STRING" id="306537.jk0694"/>
<gene>
    <name evidence="2" type="ordered locus">jk0694</name>
</gene>
<dbReference type="EMBL" id="CR931997">
    <property type="protein sequence ID" value="CAI36856.1"/>
    <property type="molecule type" value="Genomic_DNA"/>
</dbReference>
<dbReference type="Pfam" id="PF11208">
    <property type="entry name" value="DUF2992"/>
    <property type="match status" value="1"/>
</dbReference>
<evidence type="ECO:0000313" key="3">
    <source>
        <dbReference type="Proteomes" id="UP000000545"/>
    </source>
</evidence>
<protein>
    <recommendedName>
        <fullName evidence="4">DUF2992 family protein</fullName>
    </recommendedName>
</protein>
<evidence type="ECO:0000256" key="1">
    <source>
        <dbReference type="SAM" id="MobiDB-lite"/>
    </source>
</evidence>
<sequence>MLSVALTLALMRVKESGVVRSALAYLETTMPAQFTLYHDGQFWCGVYETSSNNQLRAVRVVFGPEPNNAELYEWLLVNGSSLVKRAHRSVPIPGTIEKPQRGNPKRLQRKVNKEQRKTSGVSSKAQEATKLNFELANANKKKASRIARHKEAQRKFQIRAMKKKAKHKGK</sequence>
<dbReference type="eggNOG" id="ENOG502ZBVG">
    <property type="taxonomic scope" value="Bacteria"/>
</dbReference>
<dbReference type="Proteomes" id="UP000000545">
    <property type="component" value="Chromosome"/>
</dbReference>
<evidence type="ECO:0008006" key="4">
    <source>
        <dbReference type="Google" id="ProtNLM"/>
    </source>
</evidence>
<proteinExistence type="predicted"/>
<organism evidence="2 3">
    <name type="scientific">Corynebacterium jeikeium (strain K411)</name>
    <dbReference type="NCBI Taxonomy" id="306537"/>
    <lineage>
        <taxon>Bacteria</taxon>
        <taxon>Bacillati</taxon>
        <taxon>Actinomycetota</taxon>
        <taxon>Actinomycetes</taxon>
        <taxon>Mycobacteriales</taxon>
        <taxon>Corynebacteriaceae</taxon>
        <taxon>Corynebacterium</taxon>
    </lineage>
</organism>